<dbReference type="OrthoDB" id="2448916at2759"/>
<proteinExistence type="predicted"/>
<sequence length="238" mass="26841">MIQYRYLQQQQESMQRHQYSPQQQRSLLQSTFSSSQTQRGIQSIIQDQRRSSQKKVLSRLESSRPLPTPPATKSVRWANYNEVLEIENVDELIQLGYYNGYDRELGWDYRDESLDEFSSDNDDEDEEDFTESESDIAGIFSNTPALTSDADRGFHKAQQQLECLAHITQAESSAARPTRQTPAPGGLAIANANAVTSVVLTCNFNLVISKESDFSHVATATAPARERSFNSVPNALRQ</sequence>
<reference evidence="2" key="1">
    <citation type="journal article" date="2020" name="Fungal Divers.">
        <title>Resolving the Mortierellaceae phylogeny through synthesis of multi-gene phylogenetics and phylogenomics.</title>
        <authorList>
            <person name="Vandepol N."/>
            <person name="Liber J."/>
            <person name="Desiro A."/>
            <person name="Na H."/>
            <person name="Kennedy M."/>
            <person name="Barry K."/>
            <person name="Grigoriev I.V."/>
            <person name="Miller A.N."/>
            <person name="O'Donnell K."/>
            <person name="Stajich J.E."/>
            <person name="Bonito G."/>
        </authorList>
    </citation>
    <scope>NUCLEOTIDE SEQUENCE</scope>
    <source>
        <strain evidence="2">CK1249</strain>
    </source>
</reference>
<evidence type="ECO:0000313" key="3">
    <source>
        <dbReference type="Proteomes" id="UP000738359"/>
    </source>
</evidence>
<organism evidence="2 3">
    <name type="scientific">Mortierella alpina</name>
    <name type="common">Oleaginous fungus</name>
    <name type="synonym">Mortierella renispora</name>
    <dbReference type="NCBI Taxonomy" id="64518"/>
    <lineage>
        <taxon>Eukaryota</taxon>
        <taxon>Fungi</taxon>
        <taxon>Fungi incertae sedis</taxon>
        <taxon>Mucoromycota</taxon>
        <taxon>Mortierellomycotina</taxon>
        <taxon>Mortierellomycetes</taxon>
        <taxon>Mortierellales</taxon>
        <taxon>Mortierellaceae</taxon>
        <taxon>Mortierella</taxon>
    </lineage>
</organism>
<dbReference type="AlphaFoldDB" id="A0A9P6J6I7"/>
<comment type="caution">
    <text evidence="2">The sequence shown here is derived from an EMBL/GenBank/DDBJ whole genome shotgun (WGS) entry which is preliminary data.</text>
</comment>
<feature type="compositionally biased region" description="Low complexity" evidence="1">
    <location>
        <begin position="22"/>
        <end position="46"/>
    </location>
</feature>
<gene>
    <name evidence="2" type="ORF">BGZ70_007442</name>
</gene>
<feature type="region of interest" description="Disordered" evidence="1">
    <location>
        <begin position="13"/>
        <end position="73"/>
    </location>
</feature>
<evidence type="ECO:0000313" key="2">
    <source>
        <dbReference type="EMBL" id="KAF9963407.1"/>
    </source>
</evidence>
<dbReference type="Proteomes" id="UP000738359">
    <property type="component" value="Unassembled WGS sequence"/>
</dbReference>
<feature type="compositionally biased region" description="Acidic residues" evidence="1">
    <location>
        <begin position="114"/>
        <end position="134"/>
    </location>
</feature>
<evidence type="ECO:0000256" key="1">
    <source>
        <dbReference type="SAM" id="MobiDB-lite"/>
    </source>
</evidence>
<protein>
    <submittedName>
        <fullName evidence="2">Uncharacterized protein</fullName>
    </submittedName>
</protein>
<keyword evidence="3" id="KW-1185">Reference proteome</keyword>
<feature type="region of interest" description="Disordered" evidence="1">
    <location>
        <begin position="114"/>
        <end position="135"/>
    </location>
</feature>
<dbReference type="EMBL" id="JAAAHY010000471">
    <property type="protein sequence ID" value="KAF9963407.1"/>
    <property type="molecule type" value="Genomic_DNA"/>
</dbReference>
<accession>A0A9P6J6I7</accession>
<name>A0A9P6J6I7_MORAP</name>